<keyword evidence="4 8" id="KW-0819">tRNA processing</keyword>
<comment type="similarity">
    <text evidence="8">Belongs to the tRNA(Ile)-lysidine synthase family.</text>
</comment>
<keyword evidence="3 8" id="KW-0436">Ligase</keyword>
<accession>A0A1H3KZR7</accession>
<dbReference type="EMBL" id="FNQE01000002">
    <property type="protein sequence ID" value="SDY57506.1"/>
    <property type="molecule type" value="Genomic_DNA"/>
</dbReference>
<gene>
    <name evidence="8" type="primary">tilS</name>
    <name evidence="10" type="ORF">SAMN05660462_00386</name>
</gene>
<feature type="domain" description="Lysidine-tRNA(Ile) synthetase C-terminal" evidence="9">
    <location>
        <begin position="384"/>
        <end position="456"/>
    </location>
</feature>
<dbReference type="Gene3D" id="3.40.50.620">
    <property type="entry name" value="HUPs"/>
    <property type="match status" value="1"/>
</dbReference>
<keyword evidence="11" id="KW-1185">Reference proteome</keyword>
<proteinExistence type="inferred from homology"/>
<evidence type="ECO:0000256" key="4">
    <source>
        <dbReference type="ARBA" id="ARBA00022694"/>
    </source>
</evidence>
<dbReference type="GO" id="GO:0005737">
    <property type="term" value="C:cytoplasm"/>
    <property type="evidence" value="ECO:0007669"/>
    <property type="project" value="UniProtKB-SubCell"/>
</dbReference>
<dbReference type="RefSeq" id="WP_091726399.1">
    <property type="nucleotide sequence ID" value="NZ_FNQE01000002.1"/>
</dbReference>
<dbReference type="Proteomes" id="UP000198625">
    <property type="component" value="Unassembled WGS sequence"/>
</dbReference>
<dbReference type="GO" id="GO:0005524">
    <property type="term" value="F:ATP binding"/>
    <property type="evidence" value="ECO:0007669"/>
    <property type="project" value="UniProtKB-UniRule"/>
</dbReference>
<dbReference type="NCBIfam" id="TIGR02432">
    <property type="entry name" value="lysidine_TilS_N"/>
    <property type="match status" value="1"/>
</dbReference>
<dbReference type="GO" id="GO:0006400">
    <property type="term" value="P:tRNA modification"/>
    <property type="evidence" value="ECO:0007669"/>
    <property type="project" value="UniProtKB-UniRule"/>
</dbReference>
<evidence type="ECO:0000256" key="5">
    <source>
        <dbReference type="ARBA" id="ARBA00022741"/>
    </source>
</evidence>
<dbReference type="SUPFAM" id="SSF52402">
    <property type="entry name" value="Adenine nucleotide alpha hydrolases-like"/>
    <property type="match status" value="1"/>
</dbReference>
<keyword evidence="6 8" id="KW-0067">ATP-binding</keyword>
<dbReference type="InterPro" id="IPR012795">
    <property type="entry name" value="tRNA_Ile_lys_synt_N"/>
</dbReference>
<evidence type="ECO:0000256" key="8">
    <source>
        <dbReference type="HAMAP-Rule" id="MF_01161"/>
    </source>
</evidence>
<dbReference type="GO" id="GO:0032267">
    <property type="term" value="F:tRNA(Ile)-lysidine synthase activity"/>
    <property type="evidence" value="ECO:0007669"/>
    <property type="project" value="UniProtKB-EC"/>
</dbReference>
<dbReference type="InterPro" id="IPR020825">
    <property type="entry name" value="Phe-tRNA_synthase-like_B3/B4"/>
</dbReference>
<dbReference type="CDD" id="cd01992">
    <property type="entry name" value="TilS_N"/>
    <property type="match status" value="1"/>
</dbReference>
<dbReference type="InterPro" id="IPR012796">
    <property type="entry name" value="Lysidine-tRNA-synth_C"/>
</dbReference>
<evidence type="ECO:0000256" key="6">
    <source>
        <dbReference type="ARBA" id="ARBA00022840"/>
    </source>
</evidence>
<keyword evidence="5 8" id="KW-0547">Nucleotide-binding</keyword>
<dbReference type="InterPro" id="IPR012094">
    <property type="entry name" value="tRNA_Ile_lys_synt"/>
</dbReference>
<dbReference type="PANTHER" id="PTHR43033">
    <property type="entry name" value="TRNA(ILE)-LYSIDINE SYNTHASE-RELATED"/>
    <property type="match status" value="1"/>
</dbReference>
<feature type="binding site" evidence="8">
    <location>
        <begin position="26"/>
        <end position="31"/>
    </location>
    <ligand>
        <name>ATP</name>
        <dbReference type="ChEBI" id="CHEBI:30616"/>
    </ligand>
</feature>
<dbReference type="EC" id="6.3.4.19" evidence="8"/>
<sequence>MKEKVRATIKKYNLIEKEDNIVIGVSGGPDSMALLYILNDIKQEMNFNIYVAHINHGIRKEEADADEEFVKDICSRLAISFYSTKVNMDEYAKKKKLTSEEAGREIRYSFFNKVLNIIGGGKIAVAHNKNDQAETLIMRFFRGTGLEGLRGMEYKNGNIIRPILDIHREEIESYCKKNHIDARIDRTNLEPIYGRNKTRLEVIPYIAKNYNSGIIDTLVRTARLMQMDSEFILEIVDRKYKDITIEEHTNSIVLNIKELNAEHYSIKSRIIRKAIEKINGSLKGIGEKHISDILRLAEENLTGKSINIIKNIIVKASYGNMIIEKENDQRKINFKSTIVTGQDIYIEEINASISSYILPVSKANIKDTNPFKKYFDYDKIKGRLCIRSRREGDRFIPLGMKGSKKLKDFFIDEKVPREERDNIPIIENDGNIIWIVGYRISEEYKVENSTKKVLVLEYKKQ</sequence>
<dbReference type="Gene3D" id="1.20.59.20">
    <property type="match status" value="1"/>
</dbReference>
<reference evidence="10 11" key="1">
    <citation type="submission" date="2016-10" db="EMBL/GenBank/DDBJ databases">
        <authorList>
            <person name="de Groot N.N."/>
        </authorList>
    </citation>
    <scope>NUCLEOTIDE SEQUENCE [LARGE SCALE GENOMIC DNA]</scope>
    <source>
        <strain evidence="10 11">DSM 21650</strain>
    </source>
</reference>
<comment type="domain">
    <text evidence="8">The N-terminal region contains the highly conserved SGGXDS motif, predicted to be a P-loop motif involved in ATP binding.</text>
</comment>
<dbReference type="SUPFAM" id="SSF56037">
    <property type="entry name" value="PheT/TilS domain"/>
    <property type="match status" value="1"/>
</dbReference>
<evidence type="ECO:0000313" key="10">
    <source>
        <dbReference type="EMBL" id="SDY57506.1"/>
    </source>
</evidence>
<dbReference type="SMART" id="SM00977">
    <property type="entry name" value="TilS_C"/>
    <property type="match status" value="1"/>
</dbReference>
<evidence type="ECO:0000256" key="1">
    <source>
        <dbReference type="ARBA" id="ARBA00004496"/>
    </source>
</evidence>
<comment type="subcellular location">
    <subcellularLocation>
        <location evidence="1 8">Cytoplasm</location>
    </subcellularLocation>
</comment>
<dbReference type="Gene3D" id="3.50.40.10">
    <property type="entry name" value="Phenylalanyl-trna Synthetase, Chain B, domain 3"/>
    <property type="match status" value="1"/>
</dbReference>
<dbReference type="Pfam" id="PF11734">
    <property type="entry name" value="TilS_C"/>
    <property type="match status" value="1"/>
</dbReference>
<dbReference type="SUPFAM" id="SSF82829">
    <property type="entry name" value="MesJ substrate recognition domain-like"/>
    <property type="match status" value="1"/>
</dbReference>
<dbReference type="InterPro" id="IPR014729">
    <property type="entry name" value="Rossmann-like_a/b/a_fold"/>
</dbReference>
<dbReference type="PANTHER" id="PTHR43033:SF1">
    <property type="entry name" value="TRNA(ILE)-LYSIDINE SYNTHASE-RELATED"/>
    <property type="match status" value="1"/>
</dbReference>
<keyword evidence="2 8" id="KW-0963">Cytoplasm</keyword>
<dbReference type="Pfam" id="PF01171">
    <property type="entry name" value="ATP_bind_3"/>
    <property type="match status" value="1"/>
</dbReference>
<dbReference type="OrthoDB" id="9807403at2"/>
<name>A0A1H3KZR7_9FIRM</name>
<evidence type="ECO:0000313" key="11">
    <source>
        <dbReference type="Proteomes" id="UP000198625"/>
    </source>
</evidence>
<dbReference type="NCBIfam" id="TIGR02433">
    <property type="entry name" value="lysidine_TilS_C"/>
    <property type="match status" value="1"/>
</dbReference>
<dbReference type="AlphaFoldDB" id="A0A1H3KZR7"/>
<organism evidence="10 11">
    <name type="scientific">Proteiniborus ethanoligenes</name>
    <dbReference type="NCBI Taxonomy" id="415015"/>
    <lineage>
        <taxon>Bacteria</taxon>
        <taxon>Bacillati</taxon>
        <taxon>Bacillota</taxon>
        <taxon>Clostridia</taxon>
        <taxon>Eubacteriales</taxon>
        <taxon>Proteiniborus</taxon>
    </lineage>
</organism>
<dbReference type="InterPro" id="IPR011063">
    <property type="entry name" value="TilS/TtcA_N"/>
</dbReference>
<dbReference type="HAMAP" id="MF_01161">
    <property type="entry name" value="tRNA_Ile_lys_synt"/>
    <property type="match status" value="1"/>
</dbReference>
<comment type="catalytic activity">
    <reaction evidence="7 8">
        <text>cytidine(34) in tRNA(Ile2) + L-lysine + ATP = lysidine(34) in tRNA(Ile2) + AMP + diphosphate + H(+)</text>
        <dbReference type="Rhea" id="RHEA:43744"/>
        <dbReference type="Rhea" id="RHEA-COMP:10625"/>
        <dbReference type="Rhea" id="RHEA-COMP:10670"/>
        <dbReference type="ChEBI" id="CHEBI:15378"/>
        <dbReference type="ChEBI" id="CHEBI:30616"/>
        <dbReference type="ChEBI" id="CHEBI:32551"/>
        <dbReference type="ChEBI" id="CHEBI:33019"/>
        <dbReference type="ChEBI" id="CHEBI:82748"/>
        <dbReference type="ChEBI" id="CHEBI:83665"/>
        <dbReference type="ChEBI" id="CHEBI:456215"/>
        <dbReference type="EC" id="6.3.4.19"/>
    </reaction>
</comment>
<evidence type="ECO:0000256" key="2">
    <source>
        <dbReference type="ARBA" id="ARBA00022490"/>
    </source>
</evidence>
<protein>
    <recommendedName>
        <fullName evidence="8">tRNA(Ile)-lysidine synthase</fullName>
        <ecNumber evidence="8">6.3.4.19</ecNumber>
    </recommendedName>
    <alternativeName>
        <fullName evidence="8">tRNA(Ile)-2-lysyl-cytidine synthase</fullName>
    </alternativeName>
    <alternativeName>
        <fullName evidence="8">tRNA(Ile)-lysidine synthetase</fullName>
    </alternativeName>
</protein>
<dbReference type="STRING" id="415015.SAMN05660462_00386"/>
<evidence type="ECO:0000259" key="9">
    <source>
        <dbReference type="SMART" id="SM00977"/>
    </source>
</evidence>
<evidence type="ECO:0000256" key="7">
    <source>
        <dbReference type="ARBA" id="ARBA00048539"/>
    </source>
</evidence>
<comment type="function">
    <text evidence="8">Ligates lysine onto the cytidine present at position 34 of the AUA codon-specific tRNA(Ile) that contains the anticodon CAU, in an ATP-dependent manner. Cytidine is converted to lysidine, thus changing the amino acid specificity of the tRNA from methionine to isoleucine.</text>
</comment>
<evidence type="ECO:0000256" key="3">
    <source>
        <dbReference type="ARBA" id="ARBA00022598"/>
    </source>
</evidence>